<dbReference type="SUPFAM" id="SSF56112">
    <property type="entry name" value="Protein kinase-like (PK-like)"/>
    <property type="match status" value="1"/>
</dbReference>
<feature type="domain" description="Aminoglycoside phosphotransferase" evidence="1">
    <location>
        <begin position="32"/>
        <end position="288"/>
    </location>
</feature>
<organism evidence="2 3">
    <name type="scientific">Streptosporangium album</name>
    <dbReference type="NCBI Taxonomy" id="47479"/>
    <lineage>
        <taxon>Bacteria</taxon>
        <taxon>Bacillati</taxon>
        <taxon>Actinomycetota</taxon>
        <taxon>Actinomycetes</taxon>
        <taxon>Streptosporangiales</taxon>
        <taxon>Streptosporangiaceae</taxon>
        <taxon>Streptosporangium</taxon>
    </lineage>
</organism>
<dbReference type="InterPro" id="IPR002575">
    <property type="entry name" value="Aminoglycoside_PTrfase"/>
</dbReference>
<dbReference type="GO" id="GO:0004413">
    <property type="term" value="F:homoserine kinase activity"/>
    <property type="evidence" value="ECO:0007669"/>
    <property type="project" value="UniProtKB-EC"/>
</dbReference>
<reference evidence="2 3" key="1">
    <citation type="submission" date="2020-08" db="EMBL/GenBank/DDBJ databases">
        <title>Sequencing the genomes of 1000 actinobacteria strains.</title>
        <authorList>
            <person name="Klenk H.-P."/>
        </authorList>
    </citation>
    <scope>NUCLEOTIDE SEQUENCE [LARGE SCALE GENOMIC DNA]</scope>
    <source>
        <strain evidence="2 3">DSM 43023</strain>
    </source>
</reference>
<evidence type="ECO:0000259" key="1">
    <source>
        <dbReference type="Pfam" id="PF01636"/>
    </source>
</evidence>
<evidence type="ECO:0000313" key="2">
    <source>
        <dbReference type="EMBL" id="MBB4941731.1"/>
    </source>
</evidence>
<protein>
    <submittedName>
        <fullName evidence="2">Homoserine kinase type II</fullName>
        <ecNumber evidence="2">2.7.1.39</ecNumber>
    </submittedName>
</protein>
<dbReference type="EC" id="2.7.1.39" evidence="2"/>
<dbReference type="Gene3D" id="3.90.1200.10">
    <property type="match status" value="1"/>
</dbReference>
<dbReference type="InterPro" id="IPR011009">
    <property type="entry name" value="Kinase-like_dom_sf"/>
</dbReference>
<keyword evidence="2" id="KW-0418">Kinase</keyword>
<sequence length="358" mass="38426">MPDITTNRSAAERGDRVAAILAGRYGLTARTIEQLPIGQGTVNYRAVCDDGQEAFVKNYPAGTDLQAEEAAIALSARAVEAGIPGPQVLPNQDGDVIDAGTPLAVSVWEWRPGGVVTLLSQPQLAEAGTELGRIHALFAGLPATPLAQESATQRWRDIDVEDLTATIDQLLEIIAGRISAGAGAGDAFDVEAQRTLLERRDQLTLVPELLAGLPAELTVQVLHGDYSPVNLLFTGETLSAVLDFRPPDPFLVAYDLGRMAFYPNTVTGDADWLGAAATLIRAYRQAHPDVAAVDVRACGRVALLQMLKSLYGVRQHYLKPGLFQDDLDEFWLIRHRTVCVLLAKLTATDTLLTGLANA</sequence>
<dbReference type="Pfam" id="PF01636">
    <property type="entry name" value="APH"/>
    <property type="match status" value="1"/>
</dbReference>
<dbReference type="RefSeq" id="WP_184757736.1">
    <property type="nucleotide sequence ID" value="NZ_BAABEK010000064.1"/>
</dbReference>
<proteinExistence type="predicted"/>
<accession>A0A7W7WC54</accession>
<gene>
    <name evidence="2" type="ORF">FHR32_006108</name>
</gene>
<name>A0A7W7WC54_9ACTN</name>
<keyword evidence="3" id="KW-1185">Reference proteome</keyword>
<dbReference type="AlphaFoldDB" id="A0A7W7WC54"/>
<keyword evidence="2" id="KW-0808">Transferase</keyword>
<comment type="caution">
    <text evidence="2">The sequence shown here is derived from an EMBL/GenBank/DDBJ whole genome shotgun (WGS) entry which is preliminary data.</text>
</comment>
<dbReference type="EMBL" id="JACHJU010000002">
    <property type="protein sequence ID" value="MBB4941731.1"/>
    <property type="molecule type" value="Genomic_DNA"/>
</dbReference>
<dbReference type="Proteomes" id="UP000534286">
    <property type="component" value="Unassembled WGS sequence"/>
</dbReference>
<evidence type="ECO:0000313" key="3">
    <source>
        <dbReference type="Proteomes" id="UP000534286"/>
    </source>
</evidence>